<keyword evidence="1" id="KW-0812">Transmembrane</keyword>
<keyword evidence="3" id="KW-1185">Reference proteome</keyword>
<keyword evidence="1" id="KW-1133">Transmembrane helix</keyword>
<protein>
    <submittedName>
        <fullName evidence="2">Uncharacterized protein</fullName>
    </submittedName>
</protein>
<dbReference type="EMBL" id="FOBF01000001">
    <property type="protein sequence ID" value="SEK26370.1"/>
    <property type="molecule type" value="Genomic_DNA"/>
</dbReference>
<keyword evidence="1" id="KW-0472">Membrane</keyword>
<gene>
    <name evidence="2" type="ORF">SAMN05660976_00116</name>
</gene>
<reference evidence="2 3" key="1">
    <citation type="submission" date="2016-10" db="EMBL/GenBank/DDBJ databases">
        <authorList>
            <person name="de Groot N.N."/>
        </authorList>
    </citation>
    <scope>NUCLEOTIDE SEQUENCE [LARGE SCALE GENOMIC DNA]</scope>
    <source>
        <strain evidence="2 3">DSM 43357</strain>
    </source>
</reference>
<dbReference type="AlphaFoldDB" id="A0A1H7FQD7"/>
<evidence type="ECO:0000313" key="2">
    <source>
        <dbReference type="EMBL" id="SEK26370.1"/>
    </source>
</evidence>
<dbReference type="Proteomes" id="UP000198953">
    <property type="component" value="Unassembled WGS sequence"/>
</dbReference>
<accession>A0A1H7FQD7</accession>
<dbReference type="OrthoDB" id="9932297at2"/>
<proteinExistence type="predicted"/>
<dbReference type="STRING" id="46177.SAMN05660976_00116"/>
<feature type="transmembrane region" description="Helical" evidence="1">
    <location>
        <begin position="169"/>
        <end position="193"/>
    </location>
</feature>
<feature type="transmembrane region" description="Helical" evidence="1">
    <location>
        <begin position="140"/>
        <end position="157"/>
    </location>
</feature>
<name>A0A1H7FQD7_9ACTN</name>
<evidence type="ECO:0000256" key="1">
    <source>
        <dbReference type="SAM" id="Phobius"/>
    </source>
</evidence>
<organism evidence="2 3">
    <name type="scientific">Nonomuraea pusilla</name>
    <dbReference type="NCBI Taxonomy" id="46177"/>
    <lineage>
        <taxon>Bacteria</taxon>
        <taxon>Bacillati</taxon>
        <taxon>Actinomycetota</taxon>
        <taxon>Actinomycetes</taxon>
        <taxon>Streptosporangiales</taxon>
        <taxon>Streptosporangiaceae</taxon>
        <taxon>Nonomuraea</taxon>
    </lineage>
</organism>
<sequence>MSQQPYGPPQQSHPHTPPRLGPVIRLAVVVDLAIAVSSVLDLVSVTQWQALRGDVEELTTGEATDRLAQLGALGWATTLLNWGTIGIWIVLLLRMRANIELRTPGRLQWKKETLVAVFVAPIALELASFVLPVLFLPATLFGLVTHILLIVMVNEIWRLGHPRRPGPASVLVIVWGVVGILDELFFTMASRWLAWEMLDLSFDIEASGDRATVGTDLIPVSNAMSVAYVLDAFFGVVAILMVWRLTAKHDEGLRTP</sequence>
<dbReference type="RefSeq" id="WP_091097462.1">
    <property type="nucleotide sequence ID" value="NZ_FOBF01000001.1"/>
</dbReference>
<feature type="transmembrane region" description="Helical" evidence="1">
    <location>
        <begin position="72"/>
        <end position="93"/>
    </location>
</feature>
<feature type="transmembrane region" description="Helical" evidence="1">
    <location>
        <begin position="226"/>
        <end position="246"/>
    </location>
</feature>
<evidence type="ECO:0000313" key="3">
    <source>
        <dbReference type="Proteomes" id="UP000198953"/>
    </source>
</evidence>
<feature type="transmembrane region" description="Helical" evidence="1">
    <location>
        <begin position="114"/>
        <end position="134"/>
    </location>
</feature>